<keyword evidence="2 4" id="KW-0378">Hydrolase</keyword>
<dbReference type="EC" id="3.2.1.-" evidence="6"/>
<evidence type="ECO:0000313" key="6">
    <source>
        <dbReference type="EMBL" id="MFC2254412.1"/>
    </source>
</evidence>
<dbReference type="Pfam" id="PF00150">
    <property type="entry name" value="Cellulase"/>
    <property type="match status" value="1"/>
</dbReference>
<evidence type="ECO:0000259" key="5">
    <source>
        <dbReference type="Pfam" id="PF00150"/>
    </source>
</evidence>
<evidence type="ECO:0000256" key="3">
    <source>
        <dbReference type="ARBA" id="ARBA00023295"/>
    </source>
</evidence>
<dbReference type="RefSeq" id="WP_394315103.1">
    <property type="nucleotide sequence ID" value="NZ_JBHGPK010000032.1"/>
</dbReference>
<dbReference type="SUPFAM" id="SSF51445">
    <property type="entry name" value="(Trans)glycosidases"/>
    <property type="match status" value="1"/>
</dbReference>
<proteinExistence type="inferred from homology"/>
<evidence type="ECO:0000313" key="7">
    <source>
        <dbReference type="Proteomes" id="UP001595190"/>
    </source>
</evidence>
<keyword evidence="3 4" id="KW-0326">Glycosidase</keyword>
<dbReference type="Gene3D" id="3.20.20.80">
    <property type="entry name" value="Glycosidases"/>
    <property type="match status" value="1"/>
</dbReference>
<evidence type="ECO:0000256" key="2">
    <source>
        <dbReference type="ARBA" id="ARBA00022801"/>
    </source>
</evidence>
<dbReference type="PANTHER" id="PTHR31297">
    <property type="entry name" value="GLUCAN ENDO-1,6-BETA-GLUCOSIDASE B"/>
    <property type="match status" value="1"/>
</dbReference>
<gene>
    <name evidence="6" type="ORF">ACETRX_32650</name>
</gene>
<reference evidence="6 7" key="1">
    <citation type="submission" date="2024-09" db="EMBL/GenBank/DDBJ databases">
        <title>Description of Labrys sedimenti sp. nov., isolated from a diclofenac-degrading enrichment culture, and genome-based reclassification of Labrys portucalensis as a later heterotypic synonym of Labrys neptuniae.</title>
        <authorList>
            <person name="Tancsics A."/>
            <person name="Csepanyi A."/>
        </authorList>
    </citation>
    <scope>NUCLEOTIDE SEQUENCE [LARGE SCALE GENOMIC DNA]</scope>
    <source>
        <strain evidence="6 7">LMG 23412</strain>
    </source>
</reference>
<feature type="domain" description="Glycoside hydrolase family 5" evidence="5">
    <location>
        <begin position="71"/>
        <end position="359"/>
    </location>
</feature>
<dbReference type="InterPro" id="IPR050386">
    <property type="entry name" value="Glycosyl_hydrolase_5"/>
</dbReference>
<comment type="caution">
    <text evidence="6">The sequence shown here is derived from an EMBL/GenBank/DDBJ whole genome shotgun (WGS) entry which is preliminary data.</text>
</comment>
<dbReference type="EMBL" id="JBHGPK010000032">
    <property type="protein sequence ID" value="MFC2254412.1"/>
    <property type="molecule type" value="Genomic_DNA"/>
</dbReference>
<name>A0ABV6ZQE3_9HYPH</name>
<dbReference type="InterPro" id="IPR017853">
    <property type="entry name" value="GH"/>
</dbReference>
<comment type="similarity">
    <text evidence="4">Belongs to the glycosyl hydrolase 5 (cellulase A) family.</text>
</comment>
<dbReference type="PANTHER" id="PTHR31297:SF17">
    <property type="entry name" value="ENDOGLUCANASE"/>
    <property type="match status" value="1"/>
</dbReference>
<sequence length="384" mass="42277">MKNRFDGKAPSIDRRCALGTLAGLALTASMPASRASDPKPRGPDLSRGINLSHWFAQSQEGYGADHLTRFITRPDIARLAAAGFTHVRLGFEPDAVFAQSGKPALDETVSAHLNEAIAMIASQKLGIVLDMHPVGASKERYLKSEGAERLVANWRLLARRLVSVPQDQLAFDILNEPEPLKGEAWWSLQERLVKAIRGVDPTRALIVNAGGWSGADDLVLLTPYRYDGLIYTIHHYGPLLFTHQGTDWTWQVAERVHGLTWPIAPDLADRASATAVSSPSDRAILRDQITKGQFTEAFLLAPFEQLAAWSSRHGKLPIYVGEFGVYRNAPHDARLRWLAASRQAFADRGWGWAHWDNSAAFGLVSADTGQFDRATLRAFGMLPA</sequence>
<organism evidence="6 7">
    <name type="scientific">Labrys neptuniae</name>
    <dbReference type="NCBI Taxonomy" id="376174"/>
    <lineage>
        <taxon>Bacteria</taxon>
        <taxon>Pseudomonadati</taxon>
        <taxon>Pseudomonadota</taxon>
        <taxon>Alphaproteobacteria</taxon>
        <taxon>Hyphomicrobiales</taxon>
        <taxon>Xanthobacteraceae</taxon>
        <taxon>Labrys</taxon>
    </lineage>
</organism>
<protein>
    <submittedName>
        <fullName evidence="6">Glycoside hydrolase family 5 protein</fullName>
        <ecNumber evidence="6">3.2.1.-</ecNumber>
    </submittedName>
</protein>
<dbReference type="InterPro" id="IPR001547">
    <property type="entry name" value="Glyco_hydro_5"/>
</dbReference>
<evidence type="ECO:0000256" key="1">
    <source>
        <dbReference type="ARBA" id="ARBA00022729"/>
    </source>
</evidence>
<dbReference type="Proteomes" id="UP001595190">
    <property type="component" value="Unassembled WGS sequence"/>
</dbReference>
<keyword evidence="1" id="KW-0732">Signal</keyword>
<accession>A0ABV6ZQE3</accession>
<evidence type="ECO:0000256" key="4">
    <source>
        <dbReference type="RuleBase" id="RU361153"/>
    </source>
</evidence>
<dbReference type="GO" id="GO:0016798">
    <property type="term" value="F:hydrolase activity, acting on glycosyl bonds"/>
    <property type="evidence" value="ECO:0007669"/>
    <property type="project" value="UniProtKB-KW"/>
</dbReference>